<feature type="transmembrane region" description="Helical" evidence="6">
    <location>
        <begin position="384"/>
        <end position="405"/>
    </location>
</feature>
<feature type="transmembrane region" description="Helical" evidence="6">
    <location>
        <begin position="294"/>
        <end position="318"/>
    </location>
</feature>
<gene>
    <name evidence="8" type="ordered locus">Adeg_2016</name>
</gene>
<evidence type="ECO:0000256" key="5">
    <source>
        <dbReference type="PROSITE-ProRule" id="PRU00339"/>
    </source>
</evidence>
<keyword evidence="3 6" id="KW-1133">Transmembrane helix</keyword>
<dbReference type="STRING" id="429009.Adeg_2016"/>
<dbReference type="PANTHER" id="PTHR37422:SF13">
    <property type="entry name" value="LIPOPOLYSACCHARIDE BIOSYNTHESIS PROTEIN PA4999-RELATED"/>
    <property type="match status" value="1"/>
</dbReference>
<dbReference type="SUPFAM" id="SSF48452">
    <property type="entry name" value="TPR-like"/>
    <property type="match status" value="1"/>
</dbReference>
<dbReference type="PROSITE" id="PS50005">
    <property type="entry name" value="TPR"/>
    <property type="match status" value="1"/>
</dbReference>
<dbReference type="SMART" id="SM00028">
    <property type="entry name" value="TPR"/>
    <property type="match status" value="2"/>
</dbReference>
<dbReference type="OrthoDB" id="1808577at2"/>
<dbReference type="Gene3D" id="1.25.40.10">
    <property type="entry name" value="Tetratricopeptide repeat domain"/>
    <property type="match status" value="2"/>
</dbReference>
<feature type="transmembrane region" description="Helical" evidence="6">
    <location>
        <begin position="449"/>
        <end position="470"/>
    </location>
</feature>
<feature type="repeat" description="TPR" evidence="5">
    <location>
        <begin position="583"/>
        <end position="616"/>
    </location>
</feature>
<keyword evidence="2 6" id="KW-0812">Transmembrane</keyword>
<reference evidence="8 9" key="1">
    <citation type="submission" date="2009-10" db="EMBL/GenBank/DDBJ databases">
        <title>Complete sequence of chromosome of Ammonifex degensii KC4.</title>
        <authorList>
            <consortium name="US DOE Joint Genome Institute"/>
            <person name="Kerfeld C."/>
            <person name="Goodner B."/>
            <person name="Huber H."/>
            <person name="Stetter K."/>
            <person name="Lucas S."/>
            <person name="Copeland A."/>
            <person name="Lapidus A."/>
            <person name="Glavina del Rio T."/>
            <person name="Dalin E."/>
            <person name="Tice H."/>
            <person name="Bruce D."/>
            <person name="Goodwin L."/>
            <person name="Pitluck S."/>
            <person name="Saunders E."/>
            <person name="Brettin T."/>
            <person name="Detter J.C."/>
            <person name="Han C."/>
            <person name="Larimer F."/>
            <person name="Land M."/>
            <person name="Hauser L."/>
            <person name="Kyrpides N."/>
            <person name="Ovchinnikova G."/>
            <person name="Richardson P."/>
        </authorList>
    </citation>
    <scope>NUCLEOTIDE SEQUENCE [LARGE SCALE GENOMIC DNA]</scope>
    <source>
        <strain evidence="9">DSM 10501 / KC4</strain>
    </source>
</reference>
<feature type="transmembrane region" description="Helical" evidence="6">
    <location>
        <begin position="425"/>
        <end position="443"/>
    </location>
</feature>
<feature type="domain" description="O-antigen ligase-related" evidence="7">
    <location>
        <begin position="285"/>
        <end position="401"/>
    </location>
</feature>
<dbReference type="Pfam" id="PF13181">
    <property type="entry name" value="TPR_8"/>
    <property type="match status" value="1"/>
</dbReference>
<protein>
    <submittedName>
        <fullName evidence="8">O-antigen polymerase</fullName>
    </submittedName>
</protein>
<evidence type="ECO:0000256" key="2">
    <source>
        <dbReference type="ARBA" id="ARBA00022692"/>
    </source>
</evidence>
<evidence type="ECO:0000256" key="3">
    <source>
        <dbReference type="ARBA" id="ARBA00022989"/>
    </source>
</evidence>
<feature type="transmembrane region" description="Helical" evidence="6">
    <location>
        <begin position="60"/>
        <end position="78"/>
    </location>
</feature>
<dbReference type="KEGG" id="adg:Adeg_2016"/>
<dbReference type="eggNOG" id="COG0457">
    <property type="taxonomic scope" value="Bacteria"/>
</dbReference>
<dbReference type="InterPro" id="IPR019734">
    <property type="entry name" value="TPR_rpt"/>
</dbReference>
<evidence type="ECO:0000259" key="7">
    <source>
        <dbReference type="Pfam" id="PF04932"/>
    </source>
</evidence>
<dbReference type="AlphaFoldDB" id="C9R9W5"/>
<keyword evidence="5" id="KW-0802">TPR repeat</keyword>
<evidence type="ECO:0000256" key="6">
    <source>
        <dbReference type="SAM" id="Phobius"/>
    </source>
</evidence>
<dbReference type="Proteomes" id="UP000002620">
    <property type="component" value="Chromosome"/>
</dbReference>
<dbReference type="RefSeq" id="WP_015739970.1">
    <property type="nucleotide sequence ID" value="NC_013385.1"/>
</dbReference>
<feature type="transmembrane region" description="Helical" evidence="6">
    <location>
        <begin position="185"/>
        <end position="204"/>
    </location>
</feature>
<keyword evidence="9" id="KW-1185">Reference proteome</keyword>
<dbReference type="InterPro" id="IPR051533">
    <property type="entry name" value="WaaL-like"/>
</dbReference>
<name>C9R9W5_AMMDK</name>
<feature type="transmembrane region" description="Helical" evidence="6">
    <location>
        <begin position="31"/>
        <end position="48"/>
    </location>
</feature>
<feature type="transmembrane region" description="Helical" evidence="6">
    <location>
        <begin position="491"/>
        <end position="520"/>
    </location>
</feature>
<proteinExistence type="predicted"/>
<dbReference type="HOGENOM" id="CLU_011929_0_0_9"/>
<evidence type="ECO:0000313" key="8">
    <source>
        <dbReference type="EMBL" id="ACX53094.1"/>
    </source>
</evidence>
<feature type="transmembrane region" description="Helical" evidence="6">
    <location>
        <begin position="210"/>
        <end position="226"/>
    </location>
</feature>
<comment type="subcellular location">
    <subcellularLocation>
        <location evidence="1">Membrane</location>
        <topology evidence="1">Multi-pass membrane protein</topology>
    </subcellularLocation>
</comment>
<accession>C9R9W5</accession>
<dbReference type="GO" id="GO:0016020">
    <property type="term" value="C:membrane"/>
    <property type="evidence" value="ECO:0007669"/>
    <property type="project" value="UniProtKB-SubCell"/>
</dbReference>
<dbReference type="PANTHER" id="PTHR37422">
    <property type="entry name" value="TEICHURONIC ACID BIOSYNTHESIS PROTEIN TUAE"/>
    <property type="match status" value="1"/>
</dbReference>
<evidence type="ECO:0000256" key="1">
    <source>
        <dbReference type="ARBA" id="ARBA00004141"/>
    </source>
</evidence>
<feature type="transmembrane region" description="Helical" evidence="6">
    <location>
        <begin position="264"/>
        <end position="282"/>
    </location>
</feature>
<feature type="transmembrane region" description="Helical" evidence="6">
    <location>
        <begin position="238"/>
        <end position="258"/>
    </location>
</feature>
<feature type="transmembrane region" description="Helical" evidence="6">
    <location>
        <begin position="153"/>
        <end position="173"/>
    </location>
</feature>
<keyword evidence="4 6" id="KW-0472">Membrane</keyword>
<organism evidence="8 9">
    <name type="scientific">Ammonifex degensii (strain DSM 10501 / KC4)</name>
    <dbReference type="NCBI Taxonomy" id="429009"/>
    <lineage>
        <taxon>Bacteria</taxon>
        <taxon>Bacillati</taxon>
        <taxon>Bacillota</taxon>
        <taxon>Clostridia</taxon>
        <taxon>Thermoanaerobacterales</taxon>
        <taxon>Thermoanaerobacteraceae</taxon>
        <taxon>Ammonifex</taxon>
    </lineage>
</organism>
<sequence length="769" mass="85956">MAAVAWWGILALLFLAPYFRGLFFPPEQERALVVAAVCLLLVYLERWLKGKARFLEHPLDLAILAFLFVYLVSLPVAVNKGLALNEVVKNALYFAIFWSVARLVGTVDKAEKLLFAFWLSGVGVALAGLGTATGIIFIRDGFLNGRIYSSFQYPNALASFLLALLLVGTYLWYWSWKEGPRWRGFPYSSYSLALGNFLLATVFWGTKSNGGVLTLLVIAPLLLWRLPKEARLSWGLHLLQANFWGLISGLVFTCLALAGSYDAAWGVTFLGLIFSLGCQWLVDYGNYRGWPNPLARIPSLFWWVGLSVVLLVPLIVVLSHPRLERVHLWNLLHARNAIERLYFYRDALEMMATRPWLGWGGGGWQEAYRHFQHYLYNSTQVHSYYLQVGVETGVLGLLVLLAIWVLFLRSAHRLYHTASDPRQRLFIWLTTVAALAIGIHAAVDFNLSLSALALLLFSLFGVVTGLELSARHPQEEGKKARRAKAQLVRPSPAPLVLVSFFALALAALGTSLAVAGNAAWAATQALQQHNLSEARALALKAQAYNPLNADYRALLVQIYLMEQNPQAAVKEAQEVVRLSRYSEASYALLANALKQAGRYREAVEAAEKAVRHAPFRIQDYELLADTAFYGGYMELANGKKDEARFFFTKVVEVPQLIEKRMATVTPQEKRLWVVAPYLAPTPSIKVAVGGAYYFLGQGEEAQKYLTSVLPELKEDKDKMLKAQALLWLALVAEKSGDAKAAQRYAEEGKKLAPGFDQWLEQTRKLPVLR</sequence>
<dbReference type="InterPro" id="IPR011990">
    <property type="entry name" value="TPR-like_helical_dom_sf"/>
</dbReference>
<dbReference type="EMBL" id="CP001785">
    <property type="protein sequence ID" value="ACX53094.1"/>
    <property type="molecule type" value="Genomic_DNA"/>
</dbReference>
<evidence type="ECO:0000256" key="4">
    <source>
        <dbReference type="ARBA" id="ARBA00023136"/>
    </source>
</evidence>
<dbReference type="InterPro" id="IPR007016">
    <property type="entry name" value="O-antigen_ligase-rel_domated"/>
</dbReference>
<feature type="transmembrane region" description="Helical" evidence="6">
    <location>
        <begin position="114"/>
        <end position="138"/>
    </location>
</feature>
<dbReference type="Pfam" id="PF04932">
    <property type="entry name" value="Wzy_C"/>
    <property type="match status" value="1"/>
</dbReference>
<evidence type="ECO:0000313" key="9">
    <source>
        <dbReference type="Proteomes" id="UP000002620"/>
    </source>
</evidence>